<dbReference type="EMBL" id="JAERRJ010000002">
    <property type="protein sequence ID" value="MBL1073967.1"/>
    <property type="molecule type" value="Genomic_DNA"/>
</dbReference>
<dbReference type="Proteomes" id="UP000602198">
    <property type="component" value="Unassembled WGS sequence"/>
</dbReference>
<name>A0ABS1LZX1_9NOCA</name>
<evidence type="ECO:0000256" key="1">
    <source>
        <dbReference type="SAM" id="MobiDB-lite"/>
    </source>
</evidence>
<evidence type="ECO:0000313" key="2">
    <source>
        <dbReference type="EMBL" id="MBL1073967.1"/>
    </source>
</evidence>
<reference evidence="2 3" key="1">
    <citation type="submission" date="2021-01" db="EMBL/GenBank/DDBJ databases">
        <title>WGS of actinomycetes isolated from Thailand.</title>
        <authorList>
            <person name="Thawai C."/>
        </authorList>
    </citation>
    <scope>NUCLEOTIDE SEQUENCE [LARGE SCALE GENOMIC DNA]</scope>
    <source>
        <strain evidence="2 3">LPG 2</strain>
    </source>
</reference>
<gene>
    <name evidence="2" type="ORF">JK358_06130</name>
</gene>
<sequence length="302" mass="33932">MALPHAAAQLDWVSLAALVRQYSDPGIELPVGVCGRIHLVDKHTAAQVDRRKYLKDRVCEREGCADNGLSVFRKNQRYTVALPDELPRTSREIVYAHPRVTRFAEALAALIERTGKELAAEHEVRRTSGESANHGGSQSDSMSDIGFRSDRFIALMEAGATDELLTHSHEEIWEVLDYRPGGQAVGNNLRFLLYHVLHVYLRTNLIVAFGLEQRPQDWGSMSPGTGLRQEVMRDCDGATFLPHARRELAEGVYLADARAAEDLVTACFRYLVHYELLCRVTGYQLDWAEHIRPELGLEPLSD</sequence>
<comment type="caution">
    <text evidence="2">The sequence shown here is derived from an EMBL/GenBank/DDBJ whole genome shotgun (WGS) entry which is preliminary data.</text>
</comment>
<proteinExistence type="predicted"/>
<feature type="region of interest" description="Disordered" evidence="1">
    <location>
        <begin position="120"/>
        <end position="143"/>
    </location>
</feature>
<evidence type="ECO:0000313" key="3">
    <source>
        <dbReference type="Proteomes" id="UP000602198"/>
    </source>
</evidence>
<dbReference type="RefSeq" id="WP_201944641.1">
    <property type="nucleotide sequence ID" value="NZ_JAERRJ010000002.1"/>
</dbReference>
<organism evidence="2 3">
    <name type="scientific">Nocardia acididurans</name>
    <dbReference type="NCBI Taxonomy" id="2802282"/>
    <lineage>
        <taxon>Bacteria</taxon>
        <taxon>Bacillati</taxon>
        <taxon>Actinomycetota</taxon>
        <taxon>Actinomycetes</taxon>
        <taxon>Mycobacteriales</taxon>
        <taxon>Nocardiaceae</taxon>
        <taxon>Nocardia</taxon>
    </lineage>
</organism>
<keyword evidence="3" id="KW-1185">Reference proteome</keyword>
<protein>
    <submittedName>
        <fullName evidence="2">Uncharacterized protein</fullName>
    </submittedName>
</protein>
<accession>A0ABS1LZX1</accession>
<feature type="compositionally biased region" description="Polar residues" evidence="1">
    <location>
        <begin position="129"/>
        <end position="142"/>
    </location>
</feature>